<dbReference type="InterPro" id="IPR033228">
    <property type="entry name" value="SZT2"/>
</dbReference>
<dbReference type="EMBL" id="CAJOBO010000372">
    <property type="protein sequence ID" value="CAF4205109.1"/>
    <property type="molecule type" value="Genomic_DNA"/>
</dbReference>
<feature type="region of interest" description="Disordered" evidence="1">
    <location>
        <begin position="2594"/>
        <end position="2620"/>
    </location>
</feature>
<dbReference type="PANTHER" id="PTHR14918">
    <property type="entry name" value="KICSTOR COMPLEX PROTEIN SZT2"/>
    <property type="match status" value="1"/>
</dbReference>
<feature type="region of interest" description="Disordered" evidence="1">
    <location>
        <begin position="1683"/>
        <end position="1777"/>
    </location>
</feature>
<feature type="region of interest" description="Disordered" evidence="1">
    <location>
        <begin position="730"/>
        <end position="779"/>
    </location>
</feature>
<protein>
    <submittedName>
        <fullName evidence="2">Uncharacterized protein</fullName>
    </submittedName>
</protein>
<evidence type="ECO:0000313" key="2">
    <source>
        <dbReference type="EMBL" id="CAF4205109.1"/>
    </source>
</evidence>
<dbReference type="Proteomes" id="UP000663851">
    <property type="component" value="Unassembled WGS sequence"/>
</dbReference>
<feature type="compositionally biased region" description="Basic and acidic residues" evidence="1">
    <location>
        <begin position="1720"/>
        <end position="1729"/>
    </location>
</feature>
<comment type="caution">
    <text evidence="2">The sequence shown here is derived from an EMBL/GenBank/DDBJ whole genome shotgun (WGS) entry which is preliminary data.</text>
</comment>
<gene>
    <name evidence="2" type="ORF">HFQ381_LOCUS7706</name>
</gene>
<feature type="compositionally biased region" description="Low complexity" evidence="1">
    <location>
        <begin position="2006"/>
        <end position="2024"/>
    </location>
</feature>
<feature type="region of interest" description="Disordered" evidence="1">
    <location>
        <begin position="2005"/>
        <end position="2036"/>
    </location>
</feature>
<feature type="compositionally biased region" description="Low complexity" evidence="1">
    <location>
        <begin position="2606"/>
        <end position="2617"/>
    </location>
</feature>
<feature type="compositionally biased region" description="Low complexity" evidence="1">
    <location>
        <begin position="751"/>
        <end position="779"/>
    </location>
</feature>
<evidence type="ECO:0000313" key="3">
    <source>
        <dbReference type="Proteomes" id="UP000663851"/>
    </source>
</evidence>
<dbReference type="PANTHER" id="PTHR14918:SF3">
    <property type="entry name" value="KICSTOR COMPLEX PROTEIN SZT2"/>
    <property type="match status" value="1"/>
</dbReference>
<feature type="region of interest" description="Disordered" evidence="1">
    <location>
        <begin position="2245"/>
        <end position="2268"/>
    </location>
</feature>
<feature type="compositionally biased region" description="Low complexity" evidence="1">
    <location>
        <begin position="1381"/>
        <end position="1393"/>
    </location>
</feature>
<feature type="region of interest" description="Disordered" evidence="1">
    <location>
        <begin position="1536"/>
        <end position="1557"/>
    </location>
</feature>
<organism evidence="2 3">
    <name type="scientific">Rotaria socialis</name>
    <dbReference type="NCBI Taxonomy" id="392032"/>
    <lineage>
        <taxon>Eukaryota</taxon>
        <taxon>Metazoa</taxon>
        <taxon>Spiralia</taxon>
        <taxon>Gnathifera</taxon>
        <taxon>Rotifera</taxon>
        <taxon>Eurotatoria</taxon>
        <taxon>Bdelloidea</taxon>
        <taxon>Philodinida</taxon>
        <taxon>Philodinidae</taxon>
        <taxon>Rotaria</taxon>
    </lineage>
</organism>
<reference evidence="2" key="1">
    <citation type="submission" date="2021-02" db="EMBL/GenBank/DDBJ databases">
        <authorList>
            <person name="Nowell W R."/>
        </authorList>
    </citation>
    <scope>NUCLEOTIDE SEQUENCE</scope>
</reference>
<accession>A0A820BQ38</accession>
<sequence>MPAPFHASQVFAFLRRNYRVSRNTRALWQFQQIAASSLNPVRIPTSEEITQSSDEIVLVSALDEHGKPIPASSNIVCNSATRFSYFTTRYKFAFILDMTDSCASVSIDGGHIYLESLTNCLCILLYSLAQTFTLPGCELKFQPEIDISVYVYFPLHRTPSHQVLIHGYRLTWATLKIVCDEIASNLKAAIELLHNVMSISQPFTAHSTSSTVDSDDNINLHLNAIYANSESSCAIINMLSYGITALQLMPEESTSVLVIITDGILDVPNLPAFEVVMRQIRARIISCSFVQIGSNNSRHQLTKNRVLNAPIASLGHVPNEELLKFISLSTFGSFIYFDVDHISGESTLLTRLFCQEEELINVCKRFQEFQNELLSWGFHKAVDENSVSSIKKITNGSLNIEVENNRNNKLKATCLPIACKLVNQTVLQTSLDNVLSLRLREGYTVRHVQIQKDEIEVHLVLPWRYDIQIYYIARSVWPIEKSVRTDIRVYKEAPIYFLQDINQLSYSQTPKAANMMRNNLIRRYNDVIQTVSVTDRHLTLINTFARNSSYYNITEAIKRGKTIFYLSQNDLQQTLLLVKDPELQDFADFWRPIVILDGSLWQRFMYTHHLTIILVNDPLSNALFLLNNHLSQSHNNHIQSTVSCRIAKNDFEAFLSEYFSFVLLDGQAYIKFLFHSSGGTVPYSFMLLRVMGQPPLLYLKFAFQAKATTVERHKIIEDFRWNLIRLRQRPRMKSGNPNENNRKQQTSTPVSSNSSQRSIPISTISSNSSQRSIPISTVSSSSSQRSISISTNSSHQRFTSPCCVVLNKNIERLMLKPDPFPYESLGIPKPDDDDSQQKNRTELDSKRQALSKFFYIRSFIRSFESIKHSSNIPKRIADIILDTIIRRRLQEGFHFVATHNNIHNLVLEVKMNTPKEEHSPDICRLNSDISFYPDDRARTCLVQYRIYPVEYVRSKNTSPSRDNNSASLRRSSSIHSDQPTCYYFLTQCWVEPQDGFVDTNCPELEFLNQCTYKQIVDKSNFATEHVLREHTHTRTDYQQLRSYLHFVTFIDNNDDDDDDDDDDHGDGDGDVEIGEVDRECFNTLVSFYFVKYLPERSTFLPRVISRAPRALTSDIIRVPFIQDTINLIRRSSQTHFDFSAFIDDYYKIKYDYINSNGTLTSPSLNSTLLSVLRERLCSKTYESKPQLFSECNDNSNLFTRNLITRSYHSINSRLPVGLQSLKSNPYLLYLLNYHQQQTTKLLTDLERFLIDMLFPHWDFLVCADNDEYVYMILLPKTERDLLLLNTDLTTLMHDLIAYYSFNHIDNKVPIYEDCRCVMEGLFDDIEHLIGIDSPHSPPSNEKLQNKLNDEYAGRHHQRRRQRRDTFTSGDSAAPHSTHLGSNSSKSTISTSPIPISHQLNQHLNHSSSQPTPLGYRRIYSPLTIDTSSISHAEHSMRRYSASAVVSPPVHNHNHGGTPSVNVIPPTPREVLLNDMLKKFPDHQWHIPIYLYGCNKLRLASSLLLSNELQLRNFYSDTYVDYTKDDIDYSTITSTTTAPTSQTLKPRKRDNSRRHDDESLIPQEKLVQDMRDSIDYAIATAFYKNCLLDLTTNSSDVEYALNTIYRDHYEEIELTPFLKAMCAHLSNNELNSIEFDSVCEPTTRHINSYLNDKFIGIISKFFHRVAPDSDYFYFFTDEDGFRQTRNSAESEDRLSNNHNNHNNNNNNNNNNELQSASGPYKFDDTNVYDHETDDDDDDRDSNQTVHVHDNNDDEDPELQLATHRRRSDLSSSSLSNRSRELSVRGEILPLFICFASELDSKVNPLYEPVRTIPLCISGLMSKTKERKIDYDNLRILFDFICLTFEREDADAQGANSVVTTNTPTFSNSFLSTKRLQEFNAIDAIENASTCTGTTMGIEIEWLLRDEQLSTYFSRRTLDRKLIENVIEHVQSSVNIQKSNCLCRSIDLMFVLGIDKSRDPFIEDLKNIRIRNKYGLTKCGIYFVLLKRNDETILDMFPKRNKILSVTSNDDQSSSNMEESSISESSIGDDDDEKKSSEDELDDYIKPSFWLFVEQRQKPSTEVDLLEVKFYLYCGSSSDATQNSIEPQAILEELMNEFNRLCRRINQKLLLSDLAANGLCNSLLVPPGETDEISIETDAPILTANLKITPGTFACDELWRHSFPLHLRLRPHLQTMSSYKSSSGYHPGSLIRELTTTFNSFAVHNRKNLFVYRGEPNNYYMRFREDTLPPSTSSYVDDSLVLSESANAYGPPPSPQIHHQNSAPLNSNLKNRQRHDSGTFCVHVMLYGLESATTDPTFENLKINLIQMIVNRLEEEVVKELVNALYHFAMTRLNPDDVTFIRPIESEPKHVFEYKISPYINTNAFLYYFRRYVKTNQFHQPLLLPVLAKDLKEIIKDYRGQTLIVYNRTYHMGIPRPGLAWIELHVLNPTNRPSPLSTEDLSDELTVKSLIDLIHIVERKSPSSSPSGIDGDNSSENILRCHVWTRGSSGEIEASAMSSTLLQAFTYALADYVTEYKLLPSLYNNQRHGGFEPPPSPRSMATVRFADESNFVLDRNIQTYGVETIPTTPTLQSRRHSTNSTGGIFSIFSKGSRFVGSHSPAKLQRPESMQSSMLSNSSMDEPQSLPIEHAHRLTAWFQHLSQNYPKLPSVTYGTYTLNNRILLIDIIQHFTSWLNDQKFIAYKHESLHGIVLRCNQEQTLYLPLPTMDQMPPRVPGEKIDLIVLYQSTRLANDVIVESIEPSPQQESGDAMALANSSDILKQIFLCVVANDKKLTMILYNAPDELSKLLTNYFSNLINWTNKRLNFLSILVAQKMGLFRYRSFHNDQQSDYNRHHSPHGSVTHKHSVKTDHVDLEQLIKETIPPKTKNIYTSWNIDLLYCNLVGAYPPLSSDSSQDLIQRHGTQLLQLRENKKIHMDRCTRLEEICSNWLLRPKLLIADDVLIQMKHRSRLLALSVTPILFSRHARQFFQNNSTLRTNNALCLDASSAPSSATFELLSVYRMANKRKSVAIPVDFALRRSGQSIDENDYQITQNQLARFDTSRLNNIEPLYIQITSLFIEQFSNHLQTTYKYNPISTKLNSRKVAHPSHVQTPIECNFHRSDHNKRVTLLAELSSVNNVQIVIRFLQYDIVKIPNSNQSASTIHFRPIPSDSNQTLEQIELDAFAYDFHLQTIIRYQTNLSDAQMFPTDFSVISFLQDFIEYYPTPPIGSKTALFRTVIHHQIDITKRSADAYLFKYVLEHAATYNIQITKRNSDEYLFDCEQKDIYWMAARTTPSSSSELTVVLYIIYTKLIARQPNASNVVVPSLNKIPLPSASNLRVTNSLNKNGNNNQPRERASTILPPSGKNNLVIPVRSNSFGSEQNVGINIPVEQNVGFFKAKLISILTKASLSHRRESLWERLIASRTDNAIPTRQEIMPIQMNEFQSLIDSCVGDEIIELKTVTTLLQRVFSNKEQVDRLNRFLRSRYGSQFHPFNSSSIHYLVIFQYKAPQQCDVFLVLVYRSDQNTLKSYLVKHRNNIDCASFVQTFTQRITYFLWECLT</sequence>
<proteinExistence type="predicted"/>
<feature type="region of interest" description="Disordered" evidence="1">
    <location>
        <begin position="821"/>
        <end position="843"/>
    </location>
</feature>
<feature type="compositionally biased region" description="Polar residues" evidence="1">
    <location>
        <begin position="2255"/>
        <end position="2268"/>
    </location>
</feature>
<feature type="compositionally biased region" description="Low complexity" evidence="1">
    <location>
        <begin position="1695"/>
        <end position="1710"/>
    </location>
</feature>
<dbReference type="GO" id="GO:0005777">
    <property type="term" value="C:peroxisome"/>
    <property type="evidence" value="ECO:0007669"/>
    <property type="project" value="InterPro"/>
</dbReference>
<feature type="region of interest" description="Disordered" evidence="1">
    <location>
        <begin position="1350"/>
        <end position="1393"/>
    </location>
</feature>
<feature type="compositionally biased region" description="Polar residues" evidence="1">
    <location>
        <begin position="735"/>
        <end position="750"/>
    </location>
</feature>
<evidence type="ECO:0000256" key="1">
    <source>
        <dbReference type="SAM" id="MobiDB-lite"/>
    </source>
</evidence>
<name>A0A820BQ38_9BILA</name>